<name>A0A2I0UMU7_LIMLA</name>
<dbReference type="AlphaFoldDB" id="A0A2I0UMU7"/>
<protein>
    <submittedName>
        <fullName evidence="1">Rna-directed dna polymerase from mobile element jockey-like</fullName>
    </submittedName>
</protein>
<reference evidence="2" key="2">
    <citation type="submission" date="2017-12" db="EMBL/GenBank/DDBJ databases">
        <title>Genome sequence of the Bar-tailed Godwit (Limosa lapponica baueri).</title>
        <authorList>
            <person name="Lima N.C.B."/>
            <person name="Parody-Merino A.M."/>
            <person name="Battley P.F."/>
            <person name="Fidler A.E."/>
            <person name="Prosdocimi F."/>
        </authorList>
    </citation>
    <scope>NUCLEOTIDE SEQUENCE [LARGE SCALE GENOMIC DNA]</scope>
</reference>
<reference evidence="2" key="1">
    <citation type="submission" date="2017-11" db="EMBL/GenBank/DDBJ databases">
        <authorList>
            <person name="Lima N.C."/>
            <person name="Parody-Merino A.M."/>
            <person name="Battley P.F."/>
            <person name="Fidler A.E."/>
            <person name="Prosdocimi F."/>
        </authorList>
    </citation>
    <scope>NUCLEOTIDE SEQUENCE [LARGE SCALE GENOMIC DNA]</scope>
</reference>
<dbReference type="EMBL" id="KZ505680">
    <property type="protein sequence ID" value="PKU47358.1"/>
    <property type="molecule type" value="Genomic_DNA"/>
</dbReference>
<dbReference type="GO" id="GO:0003964">
    <property type="term" value="F:RNA-directed DNA polymerase activity"/>
    <property type="evidence" value="ECO:0007669"/>
    <property type="project" value="UniProtKB-KW"/>
</dbReference>
<gene>
    <name evidence="1" type="ORF">llap_2325</name>
</gene>
<evidence type="ECO:0000313" key="2">
    <source>
        <dbReference type="Proteomes" id="UP000233556"/>
    </source>
</evidence>
<dbReference type="Proteomes" id="UP000233556">
    <property type="component" value="Unassembled WGS sequence"/>
</dbReference>
<sequence length="267" mass="30260">MEQILLDAMLGHMEDRGMIQDSQHGFTRGKSCLTNLVAFYDEVTSIIGNFEIVNSSKVLSSEALEIFTRVTSAFYRLIDVSHGVYAFLKSAAILTNAHKQQTQSLPNIPKLGKQDIAPTGSRLEVSALYWIPHHDDFLVTLTKLNGRFMEKEEKHISEQLDAPIHKLKQTLLQNLEGNIETLVSVFADDTKLNGVDDTLEGRDTIQRDQDRLERWAYANLMKFSQAKCKVLHAGQGNPKHKCRLGRKWIKSSPEEKDFGCWLLRSST</sequence>
<organism evidence="1 2">
    <name type="scientific">Limosa lapponica baueri</name>
    <dbReference type="NCBI Taxonomy" id="1758121"/>
    <lineage>
        <taxon>Eukaryota</taxon>
        <taxon>Metazoa</taxon>
        <taxon>Chordata</taxon>
        <taxon>Craniata</taxon>
        <taxon>Vertebrata</taxon>
        <taxon>Euteleostomi</taxon>
        <taxon>Archelosauria</taxon>
        <taxon>Archosauria</taxon>
        <taxon>Dinosauria</taxon>
        <taxon>Saurischia</taxon>
        <taxon>Theropoda</taxon>
        <taxon>Coelurosauria</taxon>
        <taxon>Aves</taxon>
        <taxon>Neognathae</taxon>
        <taxon>Neoaves</taxon>
        <taxon>Charadriiformes</taxon>
        <taxon>Scolopacidae</taxon>
        <taxon>Limosa</taxon>
    </lineage>
</organism>
<evidence type="ECO:0000313" key="1">
    <source>
        <dbReference type="EMBL" id="PKU47358.1"/>
    </source>
</evidence>
<proteinExistence type="predicted"/>
<keyword evidence="2" id="KW-1185">Reference proteome</keyword>
<keyword evidence="1" id="KW-0808">Transferase</keyword>
<dbReference type="PANTHER" id="PTHR33332">
    <property type="entry name" value="REVERSE TRANSCRIPTASE DOMAIN-CONTAINING PROTEIN"/>
    <property type="match status" value="1"/>
</dbReference>
<dbReference type="OrthoDB" id="3230070at2759"/>
<keyword evidence="1" id="KW-0548">Nucleotidyltransferase</keyword>
<accession>A0A2I0UMU7</accession>
<keyword evidence="1" id="KW-0695">RNA-directed DNA polymerase</keyword>